<dbReference type="OrthoDB" id="9767864at2"/>
<feature type="compositionally biased region" description="Gly residues" evidence="2">
    <location>
        <begin position="257"/>
        <end position="266"/>
    </location>
</feature>
<dbReference type="Gene3D" id="3.40.50.11780">
    <property type="match status" value="2"/>
</dbReference>
<feature type="domain" description="Tail sheath protein C-terminal" evidence="4">
    <location>
        <begin position="474"/>
        <end position="577"/>
    </location>
</feature>
<dbReference type="Pfam" id="PF04984">
    <property type="entry name" value="Phage_sheath_1"/>
    <property type="match status" value="1"/>
</dbReference>
<proteinExistence type="inferred from homology"/>
<dbReference type="Pfam" id="PF17482">
    <property type="entry name" value="Phage_sheath_1C"/>
    <property type="match status" value="1"/>
</dbReference>
<feature type="compositionally biased region" description="Gly residues" evidence="2">
    <location>
        <begin position="226"/>
        <end position="238"/>
    </location>
</feature>
<dbReference type="PANTHER" id="PTHR35861">
    <property type="match status" value="1"/>
</dbReference>
<dbReference type="AlphaFoldDB" id="A0A1M6KBJ6"/>
<evidence type="ECO:0000313" key="6">
    <source>
        <dbReference type="Proteomes" id="UP000189935"/>
    </source>
</evidence>
<organism evidence="5 6">
    <name type="scientific">Bradyrhizobium lablabi</name>
    <dbReference type="NCBI Taxonomy" id="722472"/>
    <lineage>
        <taxon>Bacteria</taxon>
        <taxon>Pseudomonadati</taxon>
        <taxon>Pseudomonadota</taxon>
        <taxon>Alphaproteobacteria</taxon>
        <taxon>Hyphomicrobiales</taxon>
        <taxon>Nitrobacteraceae</taxon>
        <taxon>Bradyrhizobium</taxon>
    </lineage>
</organism>
<evidence type="ECO:0008006" key="7">
    <source>
        <dbReference type="Google" id="ProtNLM"/>
    </source>
</evidence>
<feature type="compositionally biased region" description="Low complexity" evidence="2">
    <location>
        <begin position="216"/>
        <end position="225"/>
    </location>
</feature>
<evidence type="ECO:0000259" key="3">
    <source>
        <dbReference type="Pfam" id="PF04984"/>
    </source>
</evidence>
<name>A0A1M6KBJ6_9BRAD</name>
<evidence type="ECO:0000256" key="1">
    <source>
        <dbReference type="ARBA" id="ARBA00008005"/>
    </source>
</evidence>
<dbReference type="Proteomes" id="UP000189935">
    <property type="component" value="Chromosome I"/>
</dbReference>
<accession>A0A1M6KBJ6</accession>
<evidence type="ECO:0000256" key="2">
    <source>
        <dbReference type="SAM" id="MobiDB-lite"/>
    </source>
</evidence>
<feature type="domain" description="Tail sheath protein subtilisin-like" evidence="3">
    <location>
        <begin position="302"/>
        <end position="465"/>
    </location>
</feature>
<dbReference type="RefSeq" id="WP_079537115.1">
    <property type="nucleotide sequence ID" value="NZ_LT670844.1"/>
</dbReference>
<dbReference type="PANTHER" id="PTHR35861:SF1">
    <property type="entry name" value="PHAGE TAIL SHEATH PROTEIN"/>
    <property type="match status" value="1"/>
</dbReference>
<dbReference type="EMBL" id="LT670844">
    <property type="protein sequence ID" value="SHJ56333.1"/>
    <property type="molecule type" value="Genomic_DNA"/>
</dbReference>
<evidence type="ECO:0000313" key="5">
    <source>
        <dbReference type="EMBL" id="SHJ56333.1"/>
    </source>
</evidence>
<feature type="region of interest" description="Disordered" evidence="2">
    <location>
        <begin position="196"/>
        <end position="286"/>
    </location>
</feature>
<comment type="similarity">
    <text evidence="1">Belongs to the myoviridae tail sheath protein family.</text>
</comment>
<evidence type="ECO:0000259" key="4">
    <source>
        <dbReference type="Pfam" id="PF17482"/>
    </source>
</evidence>
<dbReference type="InterPro" id="IPR035089">
    <property type="entry name" value="Phage_sheath_subtilisin"/>
</dbReference>
<reference evidence="5 6" key="1">
    <citation type="submission" date="2016-11" db="EMBL/GenBank/DDBJ databases">
        <authorList>
            <person name="Jaros S."/>
            <person name="Januszkiewicz K."/>
            <person name="Wedrychowicz H."/>
        </authorList>
    </citation>
    <scope>NUCLEOTIDE SEQUENCE [LARGE SCALE GENOMIC DNA]</scope>
    <source>
        <strain evidence="5 6">GAS499</strain>
    </source>
</reference>
<dbReference type="InterPro" id="IPR052042">
    <property type="entry name" value="Tail_sheath_structural"/>
</dbReference>
<sequence>MAVLTYPGVYVEEIPSGVRTIAGVATSITAFLGRAISGPINTPVTINSFADFERQFGGLGIDRPMSYAVADFFRNGGGQAIIVRLFKAPASGTGIGQVTADSLTLNAASPGSWFSGLAAAIDTNNITDGIAGRYGLKAADLFNLTVTLTANGQTVSRERFINLSVKQDKDVPVAAGRAQRVDRVLLQSSQLVRVPLNADGTPNLPTKTPQPPPAPTATAPAAGGTASTGGAAGGGSGTASGTAAPAGTGGAASAAAGGAGGGGGAGSPPANSGGDDGQPLGDADFEGDMANKTGLYALDTADLFNLLCIPPDTRGGDISSTVLQAAMGYCQARRAMLIVDPPAAWSANPVTAANTAKNGLGSLNLTGAKARNAALYFPRVIASDLLTGQFDTFVPCGFIAGAMSATDAQRGVWKAPAGLDASLTGISGLAVNLTNDENGSLNQLGINCLRNFPVYGNVVWGARTLTGADQMADEYKYIPVRRLALYIEESLFRGTQWVVFEPNDEPLWAQIRLNVGAFMHNLFVKGAFQGQTPAAAYFVKCDKETTTQNDIDLGIVNIRVGFAPLKPAEFVVLQIQQIAGNVLT</sequence>
<protein>
    <recommendedName>
        <fullName evidence="7">Phage tail protein</fullName>
    </recommendedName>
</protein>
<dbReference type="InterPro" id="IPR020287">
    <property type="entry name" value="Tail_sheath_C"/>
</dbReference>
<feature type="compositionally biased region" description="Low complexity" evidence="2">
    <location>
        <begin position="239"/>
        <end position="256"/>
    </location>
</feature>
<gene>
    <name evidence="5" type="ORF">SAMN05444159_0926</name>
</gene>